<keyword evidence="3" id="KW-0132">Cell division</keyword>
<evidence type="ECO:0000256" key="8">
    <source>
        <dbReference type="ARBA" id="ARBA00023067"/>
    </source>
</evidence>
<evidence type="ECO:0000256" key="5">
    <source>
        <dbReference type="ARBA" id="ARBA00022776"/>
    </source>
</evidence>
<feature type="coiled-coil region" evidence="12">
    <location>
        <begin position="761"/>
        <end position="1027"/>
    </location>
</feature>
<dbReference type="FunFam" id="3.40.50.300:FF:000385">
    <property type="entry name" value="Structural maintenance of chromosomes 2"/>
    <property type="match status" value="1"/>
</dbReference>
<gene>
    <name evidence="14" type="ORF">PUMCH_003405</name>
</gene>
<dbReference type="GO" id="GO:0005694">
    <property type="term" value="C:chromosome"/>
    <property type="evidence" value="ECO:0007669"/>
    <property type="project" value="InterPro"/>
</dbReference>
<keyword evidence="4" id="KW-0547">Nucleotide-binding</keyword>
<evidence type="ECO:0000259" key="13">
    <source>
        <dbReference type="SMART" id="SM00968"/>
    </source>
</evidence>
<keyword evidence="7 12" id="KW-0175">Coiled coil</keyword>
<dbReference type="Gene3D" id="3.30.70.1620">
    <property type="match status" value="1"/>
</dbReference>
<dbReference type="InterPro" id="IPR036277">
    <property type="entry name" value="SMC_hinge_sf"/>
</dbReference>
<feature type="coiled-coil region" evidence="12">
    <location>
        <begin position="253"/>
        <end position="294"/>
    </location>
</feature>
<dbReference type="PIRSF" id="PIRSF005719">
    <property type="entry name" value="SMC"/>
    <property type="match status" value="1"/>
</dbReference>
<dbReference type="GeneID" id="88174469"/>
<keyword evidence="5" id="KW-0498">Mitosis</keyword>
<evidence type="ECO:0000256" key="11">
    <source>
        <dbReference type="PIRNR" id="PIRNR005719"/>
    </source>
</evidence>
<dbReference type="RefSeq" id="XP_062878442.1">
    <property type="nucleotide sequence ID" value="XM_063022372.1"/>
</dbReference>
<keyword evidence="6" id="KW-0067">ATP-binding</keyword>
<dbReference type="SUPFAM" id="SSF75553">
    <property type="entry name" value="Smc hinge domain"/>
    <property type="match status" value="1"/>
</dbReference>
<evidence type="ECO:0000256" key="12">
    <source>
        <dbReference type="SAM" id="Coils"/>
    </source>
</evidence>
<name>A0AAX4HC76_9ASCO</name>
<evidence type="ECO:0000256" key="4">
    <source>
        <dbReference type="ARBA" id="ARBA00022741"/>
    </source>
</evidence>
<keyword evidence="8" id="KW-0226">DNA condensation</keyword>
<protein>
    <recommendedName>
        <fullName evidence="11">Structural maintenance of chromosomes protein</fullName>
    </recommendedName>
</protein>
<dbReference type="AlphaFoldDB" id="A0AAX4HC76"/>
<sequence length="1170" mass="132577">MKVEELIIDGFKSYAVRTVVSGWDPQFNAITGLNGSGKSNILDAICFVLGIASMTTVRASNLQDLIYKRGQAGVTKALVTIVFDNSDKEKSPIGFENSPKISVTRQIVLGGTSKYLINGHKALQTTVLNLFQSVQLNINNPNFLIMQGKITKVLNMKPAEILSLVEEAAGTRTFEDRKDKALKTMAKKEAKLVEIRTLLAEEIEPKLERFRSEKRTFLEFQKVQTDLEKLSRIIACHNYVSYSNKFHHHSTLREEHESIMANLEDQTKRLADEVSNLNADLDQVKKQKESELVKGGKIEFLEKKETSLSDDLTRLTTARDLAHENERDEAAKLAEYKNRLSQLQAMMEKNLGNHATSENSYNESKLRISTLKEEFNKKEELLLTLTTGVTAKGGTDGGYTSQLKESKEALNKSQNAIKQATMKRQHLEEKMANDEARLNKAKEENKSLLQDMEIRKQEIESKEMQFKQFGYDPEAYNALRDQESMLRKQLDQCYQEFNNIKRDIGNIEFNYATPYADFNPSSVKGVALELFQLKENESDKAMALQVCAGGRLYNVVVDNANTASALLEKGQLKRRVTIIPLDKISTWQIPKDKIAYAKRKCVDKVELALDLVNFEEEVFKAMSYIFGSTFICNDPATAKNVTFDPKIRCRSITLDGDIYDPEGNLSGGSRKAGFSVLLKMQKYHTITSTIAQHESKLREIGAELNRLENIGQQTKSLQTSLNLSKHEMSLLQRKLDTNPASAIIKESEMDKQETSRLSELIDSEKEQCREYETKIASIDNDIREFNQDKGSKLKQLEAELKELKKLISLEDKTLQKEKARFQELEVELDQQRVEKKGLEESIAQSESVLKDLSTSNGDNEIKFKNLQEELQSVHVLLDEEKAKLIGFNEEINELSNVIAKKNEELGAAKLEMQKRTHDLEKANGLSASLRSRLDALIEEHSWVTDENETNAIMQQYPDINIEEYEAQAAVLSDRFSNMKRKVNANIMSMIDNVEKKETSLKQMVRTIEKDKSKIENTIAKLNEYKRKTLDSTYQKVSEDFGNIFADLLPGSFAKLVPVNPMDVTRGLEVKVKLGPVWKDSLVELSGGQRSLIALSLIMAFLHFKPAPMYILDEVDAALDLSHTQNIGHLIKTRFKGAQFIVVSLKEGMFTNANRVFRTRFQDGTSIVSAM</sequence>
<dbReference type="GO" id="GO:0016887">
    <property type="term" value="F:ATP hydrolysis activity"/>
    <property type="evidence" value="ECO:0007669"/>
    <property type="project" value="InterPro"/>
</dbReference>
<evidence type="ECO:0000313" key="14">
    <source>
        <dbReference type="EMBL" id="WPK26060.1"/>
    </source>
</evidence>
<keyword evidence="15" id="KW-1185">Reference proteome</keyword>
<evidence type="ECO:0000313" key="15">
    <source>
        <dbReference type="Proteomes" id="UP001338582"/>
    </source>
</evidence>
<dbReference type="FunFam" id="3.40.50.300:FF:000278">
    <property type="entry name" value="Structural maintenance of chromosomes 2"/>
    <property type="match status" value="1"/>
</dbReference>
<evidence type="ECO:0000256" key="2">
    <source>
        <dbReference type="ARBA" id="ARBA00005231"/>
    </source>
</evidence>
<dbReference type="InterPro" id="IPR027120">
    <property type="entry name" value="Smc2_ABC"/>
</dbReference>
<evidence type="ECO:0000256" key="6">
    <source>
        <dbReference type="ARBA" id="ARBA00022840"/>
    </source>
</evidence>
<feature type="domain" description="SMC hinge" evidence="13">
    <location>
        <begin position="521"/>
        <end position="642"/>
    </location>
</feature>
<evidence type="ECO:0000256" key="7">
    <source>
        <dbReference type="ARBA" id="ARBA00023054"/>
    </source>
</evidence>
<evidence type="ECO:0000256" key="1">
    <source>
        <dbReference type="ARBA" id="ARBA00004123"/>
    </source>
</evidence>
<dbReference type="SUPFAM" id="SSF52540">
    <property type="entry name" value="P-loop containing nucleoside triphosphate hydrolases"/>
    <property type="match status" value="1"/>
</dbReference>
<accession>A0AAX4HC76</accession>
<comment type="similarity">
    <text evidence="2">Belongs to the SMC family. SMC2 subfamily.</text>
</comment>
<dbReference type="GO" id="GO:0051301">
    <property type="term" value="P:cell division"/>
    <property type="evidence" value="ECO:0007669"/>
    <property type="project" value="UniProtKB-KW"/>
</dbReference>
<dbReference type="InterPro" id="IPR024704">
    <property type="entry name" value="SMC"/>
</dbReference>
<keyword evidence="10" id="KW-0131">Cell cycle</keyword>
<evidence type="ECO:0000256" key="3">
    <source>
        <dbReference type="ARBA" id="ARBA00022618"/>
    </source>
</evidence>
<evidence type="ECO:0000256" key="9">
    <source>
        <dbReference type="ARBA" id="ARBA00023242"/>
    </source>
</evidence>
<dbReference type="GO" id="GO:0007076">
    <property type="term" value="P:mitotic chromosome condensation"/>
    <property type="evidence" value="ECO:0007669"/>
    <property type="project" value="UniProtKB-ARBA"/>
</dbReference>
<dbReference type="EMBL" id="CP138897">
    <property type="protein sequence ID" value="WPK26060.1"/>
    <property type="molecule type" value="Genomic_DNA"/>
</dbReference>
<keyword evidence="9 11" id="KW-0539">Nucleus</keyword>
<dbReference type="KEGG" id="asau:88174469"/>
<comment type="subcellular location">
    <subcellularLocation>
        <location evidence="1 11">Nucleus</location>
    </subcellularLocation>
</comment>
<dbReference type="Gene3D" id="3.40.50.300">
    <property type="entry name" value="P-loop containing nucleotide triphosphate hydrolases"/>
    <property type="match status" value="2"/>
</dbReference>
<dbReference type="Pfam" id="PF06470">
    <property type="entry name" value="SMC_hinge"/>
    <property type="match status" value="1"/>
</dbReference>
<dbReference type="Gene3D" id="1.20.1060.20">
    <property type="match status" value="1"/>
</dbReference>
<dbReference type="CDD" id="cd03273">
    <property type="entry name" value="ABC_SMC2_euk"/>
    <property type="match status" value="1"/>
</dbReference>
<dbReference type="InterPro" id="IPR027417">
    <property type="entry name" value="P-loop_NTPase"/>
</dbReference>
<organism evidence="14 15">
    <name type="scientific">Australozyma saopauloensis</name>
    <dbReference type="NCBI Taxonomy" id="291208"/>
    <lineage>
        <taxon>Eukaryota</taxon>
        <taxon>Fungi</taxon>
        <taxon>Dikarya</taxon>
        <taxon>Ascomycota</taxon>
        <taxon>Saccharomycotina</taxon>
        <taxon>Pichiomycetes</taxon>
        <taxon>Metschnikowiaceae</taxon>
        <taxon>Australozyma</taxon>
    </lineage>
</organism>
<evidence type="ECO:0000256" key="10">
    <source>
        <dbReference type="ARBA" id="ARBA00023306"/>
    </source>
</evidence>
<dbReference type="Proteomes" id="UP001338582">
    <property type="component" value="Chromosome 4"/>
</dbReference>
<dbReference type="GO" id="GO:0005634">
    <property type="term" value="C:nucleus"/>
    <property type="evidence" value="ECO:0007669"/>
    <property type="project" value="UniProtKB-SubCell"/>
</dbReference>
<dbReference type="Pfam" id="PF02463">
    <property type="entry name" value="SMC_N"/>
    <property type="match status" value="2"/>
</dbReference>
<dbReference type="SMART" id="SM00968">
    <property type="entry name" value="SMC_hinge"/>
    <property type="match status" value="1"/>
</dbReference>
<dbReference type="GO" id="GO:0005524">
    <property type="term" value="F:ATP binding"/>
    <property type="evidence" value="ECO:0007669"/>
    <property type="project" value="UniProtKB-KW"/>
</dbReference>
<dbReference type="InterPro" id="IPR003395">
    <property type="entry name" value="RecF/RecN/SMC_N"/>
</dbReference>
<dbReference type="InterPro" id="IPR010935">
    <property type="entry name" value="SMC_hinge"/>
</dbReference>
<dbReference type="PANTHER" id="PTHR43977">
    <property type="entry name" value="STRUCTURAL MAINTENANCE OF CHROMOSOMES PROTEIN 3"/>
    <property type="match status" value="1"/>
</dbReference>
<feature type="coiled-coil region" evidence="12">
    <location>
        <begin position="326"/>
        <end position="462"/>
    </location>
</feature>
<reference evidence="14 15" key="1">
    <citation type="submission" date="2023-10" db="EMBL/GenBank/DDBJ databases">
        <title>Draft Genome Sequence of Candida saopaulonensis from a very Premature Infant with Sepsis.</title>
        <authorList>
            <person name="Ning Y."/>
            <person name="Dai R."/>
            <person name="Xiao M."/>
            <person name="Xu Y."/>
            <person name="Yan Q."/>
            <person name="Zhang L."/>
        </authorList>
    </citation>
    <scope>NUCLEOTIDE SEQUENCE [LARGE SCALE GENOMIC DNA]</scope>
    <source>
        <strain evidence="14 15">19XY460</strain>
    </source>
</reference>
<proteinExistence type="inferred from homology"/>